<accession>A0ABW7IG44</accession>
<feature type="domain" description="RES" evidence="1">
    <location>
        <begin position="216"/>
        <end position="370"/>
    </location>
</feature>
<evidence type="ECO:0000313" key="2">
    <source>
        <dbReference type="EMBL" id="MFH0260238.1"/>
    </source>
</evidence>
<sequence>MSNKNICLECIGNTYLYSQMEKNSDELCSYCGESFPCMAFEDLLDAVKTVLIQYYSITPAEPEAWESAYMNDKEYDGDGWYRDGMDLSNTLSDLLACPDELISDLCDTLDINEIWEIQGFNEYDEDPHFDMSINRDHNWEDKWHDLEQSIKNESRFFNQEVEETLDTVFAGLDSLKTTTGKPVVVYAGPQSEHIQSLFRARVHSSEDSLKATLASPEIELGPPPGSLASAGRMNPRGIAVFYGALEQQTAITEVRPHVGSFVVVGKFDLIKQLRLVDLSALQEVVSDRTELFDPRTYHLEQQAIFLDLLSKKISKPIHPHEAEIEYITTQVIAEYLSKSFDGLVFSSAQKSDKQHNVVLFHSSSKVKPVSRKTDEEVDIHLYEPFMYGEPTLSPRVVTWKGKPLESIPKVQNELPDFDDEPSLGNFNDYRESTLELDKNNLFVTEIQGIEYEYIEAKVDHSFYEKGQFEF</sequence>
<dbReference type="RefSeq" id="WP_394628844.1">
    <property type="nucleotide sequence ID" value="NZ_JBIHSF010000006.1"/>
</dbReference>
<gene>
    <name evidence="2" type="ORF">ACGRH2_07380</name>
</gene>
<dbReference type="Pfam" id="PF18870">
    <property type="entry name" value="HEPN_RES_NTD1"/>
    <property type="match status" value="1"/>
</dbReference>
<evidence type="ECO:0000259" key="1">
    <source>
        <dbReference type="SMART" id="SM00953"/>
    </source>
</evidence>
<reference evidence="2 3" key="1">
    <citation type="submission" date="2024-10" db="EMBL/GenBank/DDBJ databases">
        <authorList>
            <person name="Yibar A."/>
            <person name="Saticioglu I.B."/>
            <person name="Duman M."/>
            <person name="Ajmi N."/>
            <person name="Gurler F."/>
            <person name="Ay H."/>
            <person name="Onuk E."/>
            <person name="Guler S."/>
            <person name="Romalde J.L."/>
        </authorList>
    </citation>
    <scope>NUCLEOTIDE SEQUENCE [LARGE SCALE GENOMIC DNA]</scope>
    <source>
        <strain evidence="2 3">1-TCBS-B</strain>
    </source>
</reference>
<dbReference type="EMBL" id="JBIHSF010000006">
    <property type="protein sequence ID" value="MFH0260238.1"/>
    <property type="molecule type" value="Genomic_DNA"/>
</dbReference>
<proteinExistence type="predicted"/>
<dbReference type="Pfam" id="PF08808">
    <property type="entry name" value="RES"/>
    <property type="match status" value="1"/>
</dbReference>
<name>A0ABW7IG44_9VIBR</name>
<organism evidence="2 3">
    <name type="scientific">Vibrio barjaei</name>
    <dbReference type="NCBI Taxonomy" id="1676683"/>
    <lineage>
        <taxon>Bacteria</taxon>
        <taxon>Pseudomonadati</taxon>
        <taxon>Pseudomonadota</taxon>
        <taxon>Gammaproteobacteria</taxon>
        <taxon>Vibrionales</taxon>
        <taxon>Vibrionaceae</taxon>
        <taxon>Vibrio</taxon>
    </lineage>
</organism>
<comment type="caution">
    <text evidence="2">The sequence shown here is derived from an EMBL/GenBank/DDBJ whole genome shotgun (WGS) entry which is preliminary data.</text>
</comment>
<dbReference type="SMART" id="SM00953">
    <property type="entry name" value="RES"/>
    <property type="match status" value="1"/>
</dbReference>
<keyword evidence="3" id="KW-1185">Reference proteome</keyword>
<dbReference type="Proteomes" id="UP001607125">
    <property type="component" value="Unassembled WGS sequence"/>
</dbReference>
<evidence type="ECO:0000313" key="3">
    <source>
        <dbReference type="Proteomes" id="UP001607125"/>
    </source>
</evidence>
<protein>
    <submittedName>
        <fullName evidence="2">RES domain-containing protein</fullName>
    </submittedName>
</protein>
<dbReference type="InterPro" id="IPR041206">
    <property type="entry name" value="HEPN/RES_NTD1"/>
</dbReference>
<dbReference type="InterPro" id="IPR014914">
    <property type="entry name" value="RES_dom"/>
</dbReference>